<dbReference type="AlphaFoldDB" id="A0A7W7RGZ9"/>
<protein>
    <submittedName>
        <fullName evidence="1">Uncharacterized protein</fullName>
    </submittedName>
</protein>
<reference evidence="1 2" key="1">
    <citation type="submission" date="2020-08" db="EMBL/GenBank/DDBJ databases">
        <title>Sequencing the genomes of 1000 actinobacteria strains.</title>
        <authorList>
            <person name="Klenk H.-P."/>
        </authorList>
    </citation>
    <scope>NUCLEOTIDE SEQUENCE [LARGE SCALE GENOMIC DNA]</scope>
    <source>
        <strain evidence="1 2">DSM 102030</strain>
    </source>
</reference>
<organism evidence="1 2">
    <name type="scientific">Lipingzhangella halophila</name>
    <dbReference type="NCBI Taxonomy" id="1783352"/>
    <lineage>
        <taxon>Bacteria</taxon>
        <taxon>Bacillati</taxon>
        <taxon>Actinomycetota</taxon>
        <taxon>Actinomycetes</taxon>
        <taxon>Streptosporangiales</taxon>
        <taxon>Nocardiopsidaceae</taxon>
        <taxon>Lipingzhangella</taxon>
    </lineage>
</organism>
<evidence type="ECO:0000313" key="2">
    <source>
        <dbReference type="Proteomes" id="UP000523007"/>
    </source>
</evidence>
<dbReference type="EMBL" id="JACHJT010000001">
    <property type="protein sequence ID" value="MBB4931802.1"/>
    <property type="molecule type" value="Genomic_DNA"/>
</dbReference>
<name>A0A7W7RGZ9_9ACTN</name>
<evidence type="ECO:0000313" key="1">
    <source>
        <dbReference type="EMBL" id="MBB4931802.1"/>
    </source>
</evidence>
<dbReference type="Proteomes" id="UP000523007">
    <property type="component" value="Unassembled WGS sequence"/>
</dbReference>
<accession>A0A7W7RGZ9</accession>
<dbReference type="RefSeq" id="WP_184578546.1">
    <property type="nucleotide sequence ID" value="NZ_JACHJT010000001.1"/>
</dbReference>
<comment type="caution">
    <text evidence="1">The sequence shown here is derived from an EMBL/GenBank/DDBJ whole genome shotgun (WGS) entry which is preliminary data.</text>
</comment>
<proteinExistence type="predicted"/>
<sequence>MPHVTSDGCGYYVDGVQRTAVAAHRALIEDGHTDYDERVELLESIKAHPEENPK</sequence>
<gene>
    <name evidence="1" type="ORF">F4561_002622</name>
</gene>
<keyword evidence="2" id="KW-1185">Reference proteome</keyword>